<dbReference type="Pfam" id="PF01471">
    <property type="entry name" value="PG_binding_1"/>
    <property type="match status" value="1"/>
</dbReference>
<dbReference type="InterPro" id="IPR002477">
    <property type="entry name" value="Peptidoglycan-bd-like"/>
</dbReference>
<dbReference type="InterPro" id="IPR036365">
    <property type="entry name" value="PGBD-like_sf"/>
</dbReference>
<comment type="caution">
    <text evidence="3">The sequence shown here is derived from an EMBL/GenBank/DDBJ whole genome shotgun (WGS) entry which is preliminary data.</text>
</comment>
<protein>
    <recommendedName>
        <fullName evidence="2">Peptidoglycan binding-like domain-containing protein</fullName>
    </recommendedName>
</protein>
<keyword evidence="4" id="KW-1185">Reference proteome</keyword>
<accession>A0ABQ3Y4R6</accession>
<dbReference type="SUPFAM" id="SSF47090">
    <property type="entry name" value="PGBD-like"/>
    <property type="match status" value="1"/>
</dbReference>
<dbReference type="Gene3D" id="1.10.101.10">
    <property type="entry name" value="PGBD-like superfamily/PGBD"/>
    <property type="match status" value="1"/>
</dbReference>
<feature type="signal peptide" evidence="1">
    <location>
        <begin position="1"/>
        <end position="21"/>
    </location>
</feature>
<feature type="chain" id="PRO_5045119034" description="Peptidoglycan binding-like domain-containing protein" evidence="1">
    <location>
        <begin position="22"/>
        <end position="347"/>
    </location>
</feature>
<dbReference type="EMBL" id="BOMI01000067">
    <property type="protein sequence ID" value="GID74973.1"/>
    <property type="molecule type" value="Genomic_DNA"/>
</dbReference>
<dbReference type="InterPro" id="IPR036366">
    <property type="entry name" value="PGBDSf"/>
</dbReference>
<dbReference type="Proteomes" id="UP000609879">
    <property type="component" value="Unassembled WGS sequence"/>
</dbReference>
<evidence type="ECO:0000313" key="3">
    <source>
        <dbReference type="EMBL" id="GID74973.1"/>
    </source>
</evidence>
<dbReference type="Gene3D" id="2.40.420.20">
    <property type="match status" value="1"/>
</dbReference>
<evidence type="ECO:0000313" key="4">
    <source>
        <dbReference type="Proteomes" id="UP000609879"/>
    </source>
</evidence>
<evidence type="ECO:0000256" key="1">
    <source>
        <dbReference type="SAM" id="SignalP"/>
    </source>
</evidence>
<reference evidence="3 4" key="1">
    <citation type="submission" date="2021-01" db="EMBL/GenBank/DDBJ databases">
        <title>Whole genome shotgun sequence of Actinoplanes deccanensis NBRC 13994.</title>
        <authorList>
            <person name="Komaki H."/>
            <person name="Tamura T."/>
        </authorList>
    </citation>
    <scope>NUCLEOTIDE SEQUENCE [LARGE SCALE GENOMIC DNA]</scope>
    <source>
        <strain evidence="3 4">NBRC 13994</strain>
    </source>
</reference>
<evidence type="ECO:0000259" key="2">
    <source>
        <dbReference type="Pfam" id="PF01471"/>
    </source>
</evidence>
<sequence length="347" mass="35388">MTGAALAIVAVAPLAAGVAYASRDEPEAPVAEVATGTAEVVRGTLSRRLQIGGMLGYAGSYAVGHRGAPGVLTAVPGPGERVGRGGILYRVADVPVRLLLGAVPAYRDFRYGMSDGPDVRQLEQNLVAMGFDPDRRITVDRHFGAATAAAIRRWERSWGRPAYRRTGRLTQAQVVFLPTPLRVTGSPVRPGATAGPDATVLTGTSTTPAVVAQLETADRGAVRAGDRVEVSLPGGGPVPGRVTSVGDVAAAPSEGPATVAVTVAVRLPRGYGLDQAPVTVDIVTDSRPGVLLVPVAALLARPGGGYQVRLAGGVPVPVEPGAFDDGSGQVEIVRGLTAGQTVEVPAS</sequence>
<gene>
    <name evidence="3" type="ORF">Ade02nite_36140</name>
</gene>
<feature type="domain" description="Peptidoglycan binding-like" evidence="2">
    <location>
        <begin position="116"/>
        <end position="159"/>
    </location>
</feature>
<name>A0ABQ3Y4R6_9ACTN</name>
<keyword evidence="1" id="KW-0732">Signal</keyword>
<proteinExistence type="predicted"/>
<organism evidence="3 4">
    <name type="scientific">Paractinoplanes deccanensis</name>
    <dbReference type="NCBI Taxonomy" id="113561"/>
    <lineage>
        <taxon>Bacteria</taxon>
        <taxon>Bacillati</taxon>
        <taxon>Actinomycetota</taxon>
        <taxon>Actinomycetes</taxon>
        <taxon>Micromonosporales</taxon>
        <taxon>Micromonosporaceae</taxon>
        <taxon>Paractinoplanes</taxon>
    </lineage>
</organism>